<dbReference type="AlphaFoldDB" id="A0A7X4YJP2"/>
<dbReference type="PANTHER" id="PTHR43806">
    <property type="entry name" value="PEPTIDASE S8"/>
    <property type="match status" value="1"/>
</dbReference>
<evidence type="ECO:0000256" key="4">
    <source>
        <dbReference type="ARBA" id="ARBA00022825"/>
    </source>
</evidence>
<keyword evidence="2 5" id="KW-0645">Protease</keyword>
<dbReference type="Pfam" id="PF00082">
    <property type="entry name" value="Peptidase_S8"/>
    <property type="match status" value="1"/>
</dbReference>
<dbReference type="EMBL" id="JAAAPK010000015">
    <property type="protein sequence ID" value="NBC45667.1"/>
    <property type="molecule type" value="Genomic_DNA"/>
</dbReference>
<dbReference type="GO" id="GO:0006508">
    <property type="term" value="P:proteolysis"/>
    <property type="evidence" value="ECO:0007669"/>
    <property type="project" value="UniProtKB-KW"/>
</dbReference>
<dbReference type="InterPro" id="IPR036852">
    <property type="entry name" value="Peptidase_S8/S53_dom_sf"/>
</dbReference>
<gene>
    <name evidence="8" type="ORF">GTZ93_38340</name>
</gene>
<dbReference type="InterPro" id="IPR050131">
    <property type="entry name" value="Peptidase_S8_subtilisin-like"/>
</dbReference>
<dbReference type="SUPFAM" id="SSF52743">
    <property type="entry name" value="Subtilisin-like"/>
    <property type="match status" value="1"/>
</dbReference>
<evidence type="ECO:0000256" key="1">
    <source>
        <dbReference type="ARBA" id="ARBA00011073"/>
    </source>
</evidence>
<evidence type="ECO:0000256" key="3">
    <source>
        <dbReference type="ARBA" id="ARBA00022801"/>
    </source>
</evidence>
<feature type="active site" description="Charge relay system" evidence="5">
    <location>
        <position position="356"/>
    </location>
</feature>
<dbReference type="GO" id="GO:0004252">
    <property type="term" value="F:serine-type endopeptidase activity"/>
    <property type="evidence" value="ECO:0007669"/>
    <property type="project" value="UniProtKB-UniRule"/>
</dbReference>
<evidence type="ECO:0000256" key="6">
    <source>
        <dbReference type="SAM" id="MobiDB-lite"/>
    </source>
</evidence>
<feature type="domain" description="Peptidase S8/S53" evidence="7">
    <location>
        <begin position="178"/>
        <end position="373"/>
    </location>
</feature>
<feature type="region of interest" description="Disordered" evidence="6">
    <location>
        <begin position="180"/>
        <end position="202"/>
    </location>
</feature>
<comment type="similarity">
    <text evidence="1 5">Belongs to the peptidase S8 family.</text>
</comment>
<feature type="active site" description="Charge relay system" evidence="5">
    <location>
        <position position="154"/>
    </location>
</feature>
<evidence type="ECO:0000256" key="2">
    <source>
        <dbReference type="ARBA" id="ARBA00022670"/>
    </source>
</evidence>
<keyword evidence="4 5" id="KW-0720">Serine protease</keyword>
<feature type="active site" description="Charge relay system" evidence="5">
    <location>
        <position position="189"/>
    </location>
</feature>
<accession>A0A7X4YJP2</accession>
<evidence type="ECO:0000256" key="5">
    <source>
        <dbReference type="PROSITE-ProRule" id="PRU01240"/>
    </source>
</evidence>
<comment type="caution">
    <text evidence="8">The sequence shown here is derived from an EMBL/GenBank/DDBJ whole genome shotgun (WGS) entry which is preliminary data.</text>
</comment>
<evidence type="ECO:0000259" key="7">
    <source>
        <dbReference type="Pfam" id="PF00082"/>
    </source>
</evidence>
<dbReference type="Proteomes" id="UP000537825">
    <property type="component" value="Unassembled WGS sequence"/>
</dbReference>
<protein>
    <submittedName>
        <fullName evidence="8">S8 family serine peptidase</fullName>
    </submittedName>
</protein>
<dbReference type="RefSeq" id="WP_139917574.1">
    <property type="nucleotide sequence ID" value="NZ_CBCSLE010000020.1"/>
</dbReference>
<reference evidence="8 9" key="1">
    <citation type="submission" date="2020-01" db="EMBL/GenBank/DDBJ databases">
        <title>The draft genome sequence of Corallococcus exiguus DSM 14696.</title>
        <authorList>
            <person name="Zhang X."/>
            <person name="Zhu H."/>
        </authorList>
    </citation>
    <scope>NUCLEOTIDE SEQUENCE [LARGE SCALE GENOMIC DNA]</scope>
    <source>
        <strain evidence="8 9">DSM 14696</strain>
    </source>
</reference>
<sequence>MAPPEQFESSKLRTLDVLLREGFDRTSLAKTVAALVGAEPWIIRPVPFEPTGRSFDLLPPGTVEPAQAWELAHRLQADPSVEDADPAFEAVYAEQTAVTDTAPTLLKAQPAEAGPGTLNENDCDWSPRFVKAGEAWQLTGGSSQGEGILIGHPDSGYLPSSELGPNFTPSLGWDFIDDDPTTENPGGGHGLGTASVMASPYSGPSADGPKLFVDGVAPKAEVIPLRVAKPTLFVPSPVLFNVGVDRLRDSIGFAIQRRVHVISISLGWLPNAGLHRIIQQAVRENIIVIAAAGNYTGPIVVWPGAYDEVVTMAACNASAQPWAFSAWGKAVDATGPGENVWVAQPADKVGQSSGTSYATATVAGIAALWLAHHGRDNLLAKYQGGPALAQVFRHVLRATCDSWPQSQLAWGAGLVNAKACLEAPLPDVTELESFTARALLHESSDTVASTFSGLPQADVLRGLATTLGVDEQKAARLDSEFGRELRFWALTHSPFRHALQEGAGRDRQALKAKAQVVLPPFSPSLRAAIR</sequence>
<evidence type="ECO:0000313" key="9">
    <source>
        <dbReference type="Proteomes" id="UP000537825"/>
    </source>
</evidence>
<dbReference type="Gene3D" id="3.40.50.200">
    <property type="entry name" value="Peptidase S8/S53 domain"/>
    <property type="match status" value="1"/>
</dbReference>
<dbReference type="PANTHER" id="PTHR43806:SF11">
    <property type="entry name" value="CEREVISIN-RELATED"/>
    <property type="match status" value="1"/>
</dbReference>
<evidence type="ECO:0000313" key="8">
    <source>
        <dbReference type="EMBL" id="NBC45667.1"/>
    </source>
</evidence>
<organism evidence="8 9">
    <name type="scientific">Corallococcus exiguus</name>
    <dbReference type="NCBI Taxonomy" id="83462"/>
    <lineage>
        <taxon>Bacteria</taxon>
        <taxon>Pseudomonadati</taxon>
        <taxon>Myxococcota</taxon>
        <taxon>Myxococcia</taxon>
        <taxon>Myxococcales</taxon>
        <taxon>Cystobacterineae</taxon>
        <taxon>Myxococcaceae</taxon>
        <taxon>Corallococcus</taxon>
    </lineage>
</organism>
<dbReference type="PROSITE" id="PS51892">
    <property type="entry name" value="SUBTILASE"/>
    <property type="match status" value="1"/>
</dbReference>
<keyword evidence="3 5" id="KW-0378">Hydrolase</keyword>
<keyword evidence="9" id="KW-1185">Reference proteome</keyword>
<name>A0A7X4YJP2_9BACT</name>
<dbReference type="InterPro" id="IPR000209">
    <property type="entry name" value="Peptidase_S8/S53_dom"/>
</dbReference>
<proteinExistence type="inferred from homology"/>